<evidence type="ECO:0000313" key="1">
    <source>
        <dbReference type="EMBL" id="VFK14651.1"/>
    </source>
</evidence>
<reference evidence="1" key="1">
    <citation type="submission" date="2019-02" db="EMBL/GenBank/DDBJ databases">
        <authorList>
            <person name="Gruber-Vodicka R. H."/>
            <person name="Seah K. B. B."/>
        </authorList>
    </citation>
    <scope>NUCLEOTIDE SEQUENCE</scope>
    <source>
        <strain evidence="1">BECK_S313</strain>
    </source>
</reference>
<gene>
    <name evidence="1" type="ORF">BECKLPF1236B_GA0070989_10652</name>
</gene>
<dbReference type="AlphaFoldDB" id="A0A450WCH1"/>
<sequence>MTLIVPHTAEAKITADEIGADFVYLLNIWKLKPKMPVSCIDMEIGWLFRLMGVSKEQRLRAFHCFLGRATPLSHALTENWNDDDFSAWLMDLPEPITGFRGSEKDILEIDEAHSVISGFFRIHGIPVEHESDFARVARLAIGPTWIFCRYLRQLLHELTERAERERIARPVLDHDLIEAAWNDPEFQPLVEELLAPLSDAFLARLFLLLILYESMTLDARMQDSGIDTETILESLDDVLGNKKDFPQDNTDATLQTLVEHRFIRMSPEKDRISLVDGSVNVLLISQLGDRIDEYIDEYIKAAVKKVNGV</sequence>
<protein>
    <submittedName>
        <fullName evidence="1">Uncharacterized protein</fullName>
    </submittedName>
</protein>
<dbReference type="EMBL" id="CAADFK010000065">
    <property type="protein sequence ID" value="VFK14651.1"/>
    <property type="molecule type" value="Genomic_DNA"/>
</dbReference>
<organism evidence="1">
    <name type="scientific">Candidatus Kentrum sp. LPFa</name>
    <dbReference type="NCBI Taxonomy" id="2126335"/>
    <lineage>
        <taxon>Bacteria</taxon>
        <taxon>Pseudomonadati</taxon>
        <taxon>Pseudomonadota</taxon>
        <taxon>Gammaproteobacteria</taxon>
        <taxon>Candidatus Kentrum</taxon>
    </lineage>
</organism>
<accession>A0A450WCH1</accession>
<name>A0A450WCH1_9GAMM</name>
<proteinExistence type="predicted"/>